<dbReference type="InterPro" id="IPR006153">
    <property type="entry name" value="Cation/H_exchanger_TM"/>
</dbReference>
<feature type="transmembrane region" description="Helical" evidence="7">
    <location>
        <begin position="140"/>
        <end position="160"/>
    </location>
</feature>
<dbReference type="PANTHER" id="PTHR32468:SF0">
    <property type="entry name" value="K(+)_H(+) ANTIPORTER 1"/>
    <property type="match status" value="1"/>
</dbReference>
<reference evidence="9 10" key="1">
    <citation type="submission" date="2017-06" db="EMBL/GenBank/DDBJ databases">
        <title>Cultured bacterium strain Saccharothrix yanglingensis Hhs.015.</title>
        <authorList>
            <person name="Xia Y."/>
        </authorList>
    </citation>
    <scope>NUCLEOTIDE SEQUENCE [LARGE SCALE GENOMIC DNA]</scope>
    <source>
        <strain evidence="9 10">Hhs.015</strain>
    </source>
</reference>
<feature type="transmembrane region" description="Helical" evidence="7">
    <location>
        <begin position="70"/>
        <end position="93"/>
    </location>
</feature>
<sequence>MQHLDAADLNSRTFLALAVILVAVRAVGWLVGKIGQPRVLGEIVAGILLGPSALGVVFPGSTEHLFPPQVVQSLNVLAQIGLVIFMLLVGLEIDLRALRGQGRKVTLISQASMLVPIALSVPLSLWLHPRFGEGTGRLEFSLFMAAAMAITAFPVLSRLLQESDLLRTRVGVVSLLCAATNDVVAWFLLAVVVAVVNSSGPLDVVLTLAWSAVYVALMLVVVRPLLRRWGRPPIWGVLVIAVLSAWVTDLIGIHAIFGAFMAGAVMPREPTWLRAVEGKLGSVTSVLLLPVFFGLVGISTRVDLLSTPALWLTVLLVVAVATAGKLSGSALTARLTGEPWPESLLIGVLMNTRGLTEVVILTVGVQLGVVSPPLFAIMVLMALATTFMAAPLIAALKRRTTFAGVDEPAGAR</sequence>
<feature type="transmembrane region" description="Helical" evidence="7">
    <location>
        <begin position="202"/>
        <end position="222"/>
    </location>
</feature>
<keyword evidence="2" id="KW-0813">Transport</keyword>
<name>A0ABU0X834_9PSEU</name>
<comment type="caution">
    <text evidence="9">The sequence shown here is derived from an EMBL/GenBank/DDBJ whole genome shotgun (WGS) entry which is preliminary data.</text>
</comment>
<keyword evidence="4 7" id="KW-1133">Transmembrane helix</keyword>
<protein>
    <submittedName>
        <fullName evidence="9">Cation/H(+) antiporter</fullName>
    </submittedName>
</protein>
<keyword evidence="6 7" id="KW-0472">Membrane</keyword>
<dbReference type="InterPro" id="IPR038770">
    <property type="entry name" value="Na+/solute_symporter_sf"/>
</dbReference>
<feature type="transmembrane region" description="Helical" evidence="7">
    <location>
        <begin position="234"/>
        <end position="260"/>
    </location>
</feature>
<dbReference type="InterPro" id="IPR050794">
    <property type="entry name" value="CPA2_transporter"/>
</dbReference>
<dbReference type="PANTHER" id="PTHR32468">
    <property type="entry name" value="CATION/H + ANTIPORTER"/>
    <property type="match status" value="1"/>
</dbReference>
<evidence type="ECO:0000256" key="5">
    <source>
        <dbReference type="ARBA" id="ARBA00023065"/>
    </source>
</evidence>
<dbReference type="Pfam" id="PF00999">
    <property type="entry name" value="Na_H_Exchanger"/>
    <property type="match status" value="1"/>
</dbReference>
<feature type="transmembrane region" description="Helical" evidence="7">
    <location>
        <begin position="374"/>
        <end position="396"/>
    </location>
</feature>
<organism evidence="9 10">
    <name type="scientific">Saccharothrix yanglingensis</name>
    <dbReference type="NCBI Taxonomy" id="659496"/>
    <lineage>
        <taxon>Bacteria</taxon>
        <taxon>Bacillati</taxon>
        <taxon>Actinomycetota</taxon>
        <taxon>Actinomycetes</taxon>
        <taxon>Pseudonocardiales</taxon>
        <taxon>Pseudonocardiaceae</taxon>
        <taxon>Saccharothrix</taxon>
    </lineage>
</organism>
<feature type="domain" description="Cation/H+ exchanger transmembrane" evidence="8">
    <location>
        <begin position="26"/>
        <end position="392"/>
    </location>
</feature>
<dbReference type="Proteomes" id="UP001225605">
    <property type="component" value="Unassembled WGS sequence"/>
</dbReference>
<dbReference type="RefSeq" id="WP_306749938.1">
    <property type="nucleotide sequence ID" value="NZ_NSDM01000017.1"/>
</dbReference>
<feature type="transmembrane region" description="Helical" evidence="7">
    <location>
        <begin position="12"/>
        <end position="32"/>
    </location>
</feature>
<evidence type="ECO:0000256" key="1">
    <source>
        <dbReference type="ARBA" id="ARBA00004141"/>
    </source>
</evidence>
<gene>
    <name evidence="9" type="ORF">CKY47_30875</name>
</gene>
<keyword evidence="5" id="KW-0406">Ion transport</keyword>
<evidence type="ECO:0000256" key="3">
    <source>
        <dbReference type="ARBA" id="ARBA00022692"/>
    </source>
</evidence>
<feature type="transmembrane region" description="Helical" evidence="7">
    <location>
        <begin position="310"/>
        <end position="331"/>
    </location>
</feature>
<evidence type="ECO:0000259" key="8">
    <source>
        <dbReference type="Pfam" id="PF00999"/>
    </source>
</evidence>
<feature type="transmembrane region" description="Helical" evidence="7">
    <location>
        <begin position="172"/>
        <end position="196"/>
    </location>
</feature>
<keyword evidence="3 7" id="KW-0812">Transmembrane</keyword>
<feature type="transmembrane region" description="Helical" evidence="7">
    <location>
        <begin position="39"/>
        <end position="58"/>
    </location>
</feature>
<evidence type="ECO:0000256" key="7">
    <source>
        <dbReference type="SAM" id="Phobius"/>
    </source>
</evidence>
<evidence type="ECO:0000256" key="4">
    <source>
        <dbReference type="ARBA" id="ARBA00022989"/>
    </source>
</evidence>
<dbReference type="EMBL" id="NSDM01000017">
    <property type="protein sequence ID" value="MDQ2588292.1"/>
    <property type="molecule type" value="Genomic_DNA"/>
</dbReference>
<evidence type="ECO:0000313" key="10">
    <source>
        <dbReference type="Proteomes" id="UP001225605"/>
    </source>
</evidence>
<evidence type="ECO:0000313" key="9">
    <source>
        <dbReference type="EMBL" id="MDQ2588292.1"/>
    </source>
</evidence>
<keyword evidence="10" id="KW-1185">Reference proteome</keyword>
<proteinExistence type="predicted"/>
<evidence type="ECO:0000256" key="6">
    <source>
        <dbReference type="ARBA" id="ARBA00023136"/>
    </source>
</evidence>
<feature type="transmembrane region" description="Helical" evidence="7">
    <location>
        <begin position="280"/>
        <end position="298"/>
    </location>
</feature>
<evidence type="ECO:0000256" key="2">
    <source>
        <dbReference type="ARBA" id="ARBA00022448"/>
    </source>
</evidence>
<comment type="subcellular location">
    <subcellularLocation>
        <location evidence="1">Membrane</location>
        <topology evidence="1">Multi-pass membrane protein</topology>
    </subcellularLocation>
</comment>
<feature type="transmembrane region" description="Helical" evidence="7">
    <location>
        <begin position="105"/>
        <end position="128"/>
    </location>
</feature>
<dbReference type="Gene3D" id="1.20.1530.20">
    <property type="match status" value="1"/>
</dbReference>
<accession>A0ABU0X834</accession>